<dbReference type="AlphaFoldDB" id="A0A2P2L8X4"/>
<protein>
    <submittedName>
        <fullName evidence="2">Uncharacterized protein</fullName>
    </submittedName>
</protein>
<name>A0A2P2L8X4_RHIMU</name>
<accession>A0A2P2L8X4</accession>
<keyword evidence="1" id="KW-1133">Transmembrane helix</keyword>
<dbReference type="EMBL" id="GGEC01033914">
    <property type="protein sequence ID" value="MBX14398.1"/>
    <property type="molecule type" value="Transcribed_RNA"/>
</dbReference>
<evidence type="ECO:0000313" key="2">
    <source>
        <dbReference type="EMBL" id="MBX14398.1"/>
    </source>
</evidence>
<keyword evidence="1" id="KW-0472">Membrane</keyword>
<organism evidence="2">
    <name type="scientific">Rhizophora mucronata</name>
    <name type="common">Asiatic mangrove</name>
    <dbReference type="NCBI Taxonomy" id="61149"/>
    <lineage>
        <taxon>Eukaryota</taxon>
        <taxon>Viridiplantae</taxon>
        <taxon>Streptophyta</taxon>
        <taxon>Embryophyta</taxon>
        <taxon>Tracheophyta</taxon>
        <taxon>Spermatophyta</taxon>
        <taxon>Magnoliopsida</taxon>
        <taxon>eudicotyledons</taxon>
        <taxon>Gunneridae</taxon>
        <taxon>Pentapetalae</taxon>
        <taxon>rosids</taxon>
        <taxon>fabids</taxon>
        <taxon>Malpighiales</taxon>
        <taxon>Rhizophoraceae</taxon>
        <taxon>Rhizophora</taxon>
    </lineage>
</organism>
<evidence type="ECO:0000256" key="1">
    <source>
        <dbReference type="SAM" id="Phobius"/>
    </source>
</evidence>
<feature type="transmembrane region" description="Helical" evidence="1">
    <location>
        <begin position="12"/>
        <end position="33"/>
    </location>
</feature>
<sequence length="40" mass="4557">MSFTKMKIFNEIGIHSCGIPSIVWISLILPISYGEKAVFW</sequence>
<reference evidence="2" key="1">
    <citation type="submission" date="2018-02" db="EMBL/GenBank/DDBJ databases">
        <title>Rhizophora mucronata_Transcriptome.</title>
        <authorList>
            <person name="Meera S.P."/>
            <person name="Sreeshan A."/>
            <person name="Augustine A."/>
        </authorList>
    </citation>
    <scope>NUCLEOTIDE SEQUENCE</scope>
    <source>
        <tissue evidence="2">Leaf</tissue>
    </source>
</reference>
<keyword evidence="1" id="KW-0812">Transmembrane</keyword>
<proteinExistence type="predicted"/>